<dbReference type="HOGENOM" id="CLU_2994410_0_0_10"/>
<evidence type="ECO:0000313" key="1">
    <source>
        <dbReference type="EMBL" id="EEI93893.1"/>
    </source>
</evidence>
<protein>
    <submittedName>
        <fullName evidence="1">Uncharacterized protein</fullName>
    </submittedName>
</protein>
<proteinExistence type="predicted"/>
<dbReference type="AlphaFoldDB" id="C2FT59"/>
<gene>
    <name evidence="1" type="ORF">HMPREF0765_0515</name>
</gene>
<comment type="caution">
    <text evidence="1">The sequence shown here is derived from an EMBL/GenBank/DDBJ whole genome shotgun (WGS) entry which is preliminary data.</text>
</comment>
<dbReference type="EMBL" id="ACHB01000009">
    <property type="protein sequence ID" value="EEI93893.1"/>
    <property type="molecule type" value="Genomic_DNA"/>
</dbReference>
<sequence length="57" mass="6662">MKEALIYQGLFCVLKVGCSANLFNNVYFAQSNAKKNKFFYVDYECVRYVLKVQSFAF</sequence>
<evidence type="ECO:0000313" key="2">
    <source>
        <dbReference type="Proteomes" id="UP000006241"/>
    </source>
</evidence>
<name>C2FT59_SPHSI</name>
<organism evidence="1 2">
    <name type="scientific">Sphingobacterium spiritivorum ATCC 33300</name>
    <dbReference type="NCBI Taxonomy" id="525372"/>
    <lineage>
        <taxon>Bacteria</taxon>
        <taxon>Pseudomonadati</taxon>
        <taxon>Bacteroidota</taxon>
        <taxon>Sphingobacteriia</taxon>
        <taxon>Sphingobacteriales</taxon>
        <taxon>Sphingobacteriaceae</taxon>
        <taxon>Sphingobacterium</taxon>
    </lineage>
</organism>
<accession>C2FT59</accession>
<dbReference type="Proteomes" id="UP000006241">
    <property type="component" value="Unassembled WGS sequence"/>
</dbReference>
<reference evidence="1 2" key="1">
    <citation type="submission" date="2009-01" db="EMBL/GenBank/DDBJ databases">
        <authorList>
            <person name="Qin X."/>
            <person name="Bachman B."/>
            <person name="Battles P."/>
            <person name="Bell A."/>
            <person name="Bess C."/>
            <person name="Bickham C."/>
            <person name="Chaboub L."/>
            <person name="Chen D."/>
            <person name="Coyle M."/>
            <person name="Deiros D.R."/>
            <person name="Dinh H."/>
            <person name="Forbes L."/>
            <person name="Fowler G."/>
            <person name="Francisco L."/>
            <person name="Fu Q."/>
            <person name="Gubbala S."/>
            <person name="Hale W."/>
            <person name="Han Y."/>
            <person name="Hemphill L."/>
            <person name="Highlander S.K."/>
            <person name="Hirani K."/>
            <person name="Hogues M."/>
            <person name="Jackson L."/>
            <person name="Jakkamsetti A."/>
            <person name="Javaid M."/>
            <person name="Jiang H."/>
            <person name="Korchina V."/>
            <person name="Kovar C."/>
            <person name="Lara F."/>
            <person name="Lee S."/>
            <person name="Mata R."/>
            <person name="Mathew T."/>
            <person name="Moen C."/>
            <person name="Morales K."/>
            <person name="Munidasa M."/>
            <person name="Nazareth L."/>
            <person name="Ngo R."/>
            <person name="Nguyen L."/>
            <person name="Okwuonu G."/>
            <person name="Ongeri F."/>
            <person name="Patil S."/>
            <person name="Petrosino J."/>
            <person name="Pham C."/>
            <person name="Pham P."/>
            <person name="Pu L.-L."/>
            <person name="Puazo M."/>
            <person name="Raj R."/>
            <person name="Reid J."/>
            <person name="Rouhana J."/>
            <person name="Saada N."/>
            <person name="Shang Y."/>
            <person name="Simmons D."/>
            <person name="Thornton R."/>
            <person name="Warren J."/>
            <person name="Weissenberger G."/>
            <person name="Zhang J."/>
            <person name="Zhang L."/>
            <person name="Zhou C."/>
            <person name="Zhu D."/>
            <person name="Muzny D."/>
            <person name="Worley K."/>
            <person name="Gibbs R."/>
        </authorList>
    </citation>
    <scope>NUCLEOTIDE SEQUENCE [LARGE SCALE GENOMIC DNA]</scope>
    <source>
        <strain evidence="1 2">ATCC 33300</strain>
    </source>
</reference>